<evidence type="ECO:0000256" key="5">
    <source>
        <dbReference type="ARBA" id="ARBA00022741"/>
    </source>
</evidence>
<dbReference type="GO" id="GO:0016887">
    <property type="term" value="F:ATP hydrolysis activity"/>
    <property type="evidence" value="ECO:0007669"/>
    <property type="project" value="InterPro"/>
</dbReference>
<keyword evidence="4" id="KW-1003">Cell membrane</keyword>
<evidence type="ECO:0000313" key="9">
    <source>
        <dbReference type="EMBL" id="PCK22140.1"/>
    </source>
</evidence>
<evidence type="ECO:0000259" key="8">
    <source>
        <dbReference type="PROSITE" id="PS50893"/>
    </source>
</evidence>
<evidence type="ECO:0000256" key="2">
    <source>
        <dbReference type="ARBA" id="ARBA00005417"/>
    </source>
</evidence>
<dbReference type="OrthoDB" id="9802264at2"/>
<dbReference type="CDD" id="cd03257">
    <property type="entry name" value="ABC_NikE_OppD_transporters"/>
    <property type="match status" value="1"/>
</dbReference>
<protein>
    <submittedName>
        <fullName evidence="9">Peptide ABC transporter ATP-binding protein</fullName>
    </submittedName>
</protein>
<dbReference type="PROSITE" id="PS50893">
    <property type="entry name" value="ABC_TRANSPORTER_2"/>
    <property type="match status" value="1"/>
</dbReference>
<keyword evidence="5" id="KW-0547">Nucleotide-binding</keyword>
<dbReference type="Pfam" id="PF00005">
    <property type="entry name" value="ABC_tran"/>
    <property type="match status" value="1"/>
</dbReference>
<dbReference type="PROSITE" id="PS00211">
    <property type="entry name" value="ABC_TRANSPORTER_1"/>
    <property type="match status" value="1"/>
</dbReference>
<dbReference type="GO" id="GO:0015833">
    <property type="term" value="P:peptide transport"/>
    <property type="evidence" value="ECO:0007669"/>
    <property type="project" value="InterPro"/>
</dbReference>
<dbReference type="InterPro" id="IPR050388">
    <property type="entry name" value="ABC_Ni/Peptide_Import"/>
</dbReference>
<dbReference type="InterPro" id="IPR003593">
    <property type="entry name" value="AAA+_ATPase"/>
</dbReference>
<proteinExistence type="inferred from homology"/>
<dbReference type="FunFam" id="3.40.50.300:FF:000016">
    <property type="entry name" value="Oligopeptide ABC transporter ATP-binding component"/>
    <property type="match status" value="1"/>
</dbReference>
<keyword evidence="3" id="KW-0813">Transport</keyword>
<evidence type="ECO:0000256" key="7">
    <source>
        <dbReference type="ARBA" id="ARBA00023136"/>
    </source>
</evidence>
<comment type="caution">
    <text evidence="9">The sequence shown here is derived from an EMBL/GenBank/DDBJ whole genome shotgun (WGS) entry which is preliminary data.</text>
</comment>
<keyword evidence="6 9" id="KW-0067">ATP-binding</keyword>
<dbReference type="Pfam" id="PF08352">
    <property type="entry name" value="oligo_HPY"/>
    <property type="match status" value="1"/>
</dbReference>
<dbReference type="SUPFAM" id="SSF52540">
    <property type="entry name" value="P-loop containing nucleoside triphosphate hydrolases"/>
    <property type="match status" value="1"/>
</dbReference>
<keyword evidence="7" id="KW-0472">Membrane</keyword>
<evidence type="ECO:0000256" key="6">
    <source>
        <dbReference type="ARBA" id="ARBA00022840"/>
    </source>
</evidence>
<dbReference type="PANTHER" id="PTHR43297:SF2">
    <property type="entry name" value="DIPEPTIDE TRANSPORT ATP-BINDING PROTEIN DPPD"/>
    <property type="match status" value="1"/>
</dbReference>
<organism evidence="9 10">
    <name type="scientific">Bacillus pumilus</name>
    <name type="common">Bacillus mesentericus</name>
    <dbReference type="NCBI Taxonomy" id="1408"/>
    <lineage>
        <taxon>Bacteria</taxon>
        <taxon>Bacillati</taxon>
        <taxon>Bacillota</taxon>
        <taxon>Bacilli</taxon>
        <taxon>Bacillales</taxon>
        <taxon>Bacillaceae</taxon>
        <taxon>Bacillus</taxon>
    </lineage>
</organism>
<dbReference type="SMART" id="SM00382">
    <property type="entry name" value="AAA"/>
    <property type="match status" value="1"/>
</dbReference>
<dbReference type="InterPro" id="IPR017871">
    <property type="entry name" value="ABC_transporter-like_CS"/>
</dbReference>
<dbReference type="EMBL" id="NKHG01000038">
    <property type="protein sequence ID" value="PCK22140.1"/>
    <property type="molecule type" value="Genomic_DNA"/>
</dbReference>
<dbReference type="InterPro" id="IPR013563">
    <property type="entry name" value="Oligopep_ABC_C"/>
</dbReference>
<dbReference type="AlphaFoldDB" id="A0A2A5IXT5"/>
<comment type="subcellular location">
    <subcellularLocation>
        <location evidence="1">Cell membrane</location>
        <topology evidence="1">Peripheral membrane protein</topology>
    </subcellularLocation>
</comment>
<dbReference type="InterPro" id="IPR027417">
    <property type="entry name" value="P-loop_NTPase"/>
</dbReference>
<dbReference type="InterPro" id="IPR003439">
    <property type="entry name" value="ABC_transporter-like_ATP-bd"/>
</dbReference>
<dbReference type="Gene3D" id="3.40.50.300">
    <property type="entry name" value="P-loop containing nucleotide triphosphate hydrolases"/>
    <property type="match status" value="1"/>
</dbReference>
<name>A0A2A5IXT5_BACPU</name>
<accession>A0A2A5IXT5</accession>
<evidence type="ECO:0000256" key="4">
    <source>
        <dbReference type="ARBA" id="ARBA00022475"/>
    </source>
</evidence>
<dbReference type="NCBIfam" id="TIGR01727">
    <property type="entry name" value="oligo_HPY"/>
    <property type="match status" value="1"/>
</dbReference>
<evidence type="ECO:0000256" key="1">
    <source>
        <dbReference type="ARBA" id="ARBA00004202"/>
    </source>
</evidence>
<evidence type="ECO:0000256" key="3">
    <source>
        <dbReference type="ARBA" id="ARBA00022448"/>
    </source>
</evidence>
<comment type="similarity">
    <text evidence="2">Belongs to the ABC transporter superfamily.</text>
</comment>
<sequence>MIRMERERILEVKDLAISFKTYGGEVQAIRGVNFHLNKGETLAIVGESGSGKSVTSQAIMRLIPMPPGYFKRGEILFDGQDIVKKTEKQMQTIRGKDIAMIFQDPMTSLNPTMKVGKQITEVLFKHEQISKEAAEKRAIELLELVGIPMPEKRIKQYPHEFSGGMRQRVVIAMALAADPKLLIADEPTTALDVTIQAQILELMKEIQQKVETSIIFITHDLGVVANVADRVAVMYAGQIVETGTVDEIFYNPKHPYTWGLLASMPSLDTDGGAEGKLTAIPGTPPDLTNPPKGDAFALRSDYAMKIDFEQEPPMFKISDTHYVKSWLLHPNAPKVEPPASVKARMRELEGSYEKPVLVKEGE</sequence>
<feature type="domain" description="ABC transporter" evidence="8">
    <location>
        <begin position="10"/>
        <end position="261"/>
    </location>
</feature>
<evidence type="ECO:0000313" key="10">
    <source>
        <dbReference type="Proteomes" id="UP000228754"/>
    </source>
</evidence>
<dbReference type="GO" id="GO:0005524">
    <property type="term" value="F:ATP binding"/>
    <property type="evidence" value="ECO:0007669"/>
    <property type="project" value="UniProtKB-KW"/>
</dbReference>
<reference evidence="9 10" key="1">
    <citation type="submission" date="2017-06" db="EMBL/GenBank/DDBJ databases">
        <title>Draft Genome Sequence of Bacillus sp Strain 36R Isolated from saline sediment at Atanasia, Sonora, Mexico.</title>
        <authorList>
            <person name="Sanchez Diaz R."/>
            <person name="Quiroz Macias M.E."/>
            <person name="Ibarra Gamez J.C."/>
            <person name="Enciso Ibarra J."/>
            <person name="Gomez Gil B."/>
            <person name="Galaviz Silva L."/>
        </authorList>
    </citation>
    <scope>NUCLEOTIDE SEQUENCE [LARGE SCALE GENOMIC DNA]</scope>
    <source>
        <strain evidence="9 10">36R_ATNSAL</strain>
    </source>
</reference>
<dbReference type="PANTHER" id="PTHR43297">
    <property type="entry name" value="OLIGOPEPTIDE TRANSPORT ATP-BINDING PROTEIN APPD"/>
    <property type="match status" value="1"/>
</dbReference>
<dbReference type="GO" id="GO:0005886">
    <property type="term" value="C:plasma membrane"/>
    <property type="evidence" value="ECO:0007669"/>
    <property type="project" value="UniProtKB-SubCell"/>
</dbReference>
<gene>
    <name evidence="9" type="ORF">CEY02_05430</name>
</gene>
<dbReference type="Proteomes" id="UP000228754">
    <property type="component" value="Unassembled WGS sequence"/>
</dbReference>